<proteinExistence type="predicted"/>
<keyword evidence="7" id="KW-1185">Reference proteome</keyword>
<keyword evidence="3" id="KW-1015">Disulfide bond</keyword>
<dbReference type="CDD" id="cd00109">
    <property type="entry name" value="Kunitz-type"/>
    <property type="match status" value="1"/>
</dbReference>
<keyword evidence="4" id="KW-0732">Signal</keyword>
<dbReference type="SUPFAM" id="SSF57362">
    <property type="entry name" value="BPTI-like"/>
    <property type="match status" value="1"/>
</dbReference>
<sequence>MKCLIVLLVCFVAIIYSIPHSHNHEHNSSDSHPAKCHMEKMVKNCTESPMQFYYDKATHICMKYATGECADNENTFESKAICESTCGHGHSH</sequence>
<dbReference type="InterPro" id="IPR036880">
    <property type="entry name" value="Kunitz_BPTI_sf"/>
</dbReference>
<dbReference type="Gene3D" id="4.10.410.10">
    <property type="entry name" value="Pancreatic trypsin inhibitor Kunitz domain"/>
    <property type="match status" value="1"/>
</dbReference>
<dbReference type="InterPro" id="IPR050098">
    <property type="entry name" value="TFPI/VKTCI-like"/>
</dbReference>
<dbReference type="PANTHER" id="PTHR10083">
    <property type="entry name" value="KUNITZ-TYPE PROTEASE INHIBITOR-RELATED"/>
    <property type="match status" value="1"/>
</dbReference>
<evidence type="ECO:0000256" key="3">
    <source>
        <dbReference type="ARBA" id="ARBA00023157"/>
    </source>
</evidence>
<organism evidence="6 7">
    <name type="scientific">Leptotrombidium deliense</name>
    <dbReference type="NCBI Taxonomy" id="299467"/>
    <lineage>
        <taxon>Eukaryota</taxon>
        <taxon>Metazoa</taxon>
        <taxon>Ecdysozoa</taxon>
        <taxon>Arthropoda</taxon>
        <taxon>Chelicerata</taxon>
        <taxon>Arachnida</taxon>
        <taxon>Acari</taxon>
        <taxon>Acariformes</taxon>
        <taxon>Trombidiformes</taxon>
        <taxon>Prostigmata</taxon>
        <taxon>Anystina</taxon>
        <taxon>Parasitengona</taxon>
        <taxon>Trombiculoidea</taxon>
        <taxon>Trombiculidae</taxon>
        <taxon>Leptotrombidium</taxon>
    </lineage>
</organism>
<keyword evidence="1" id="KW-0646">Protease inhibitor</keyword>
<keyword evidence="2" id="KW-0722">Serine protease inhibitor</keyword>
<dbReference type="Pfam" id="PF00014">
    <property type="entry name" value="Kunitz_BPTI"/>
    <property type="match status" value="1"/>
</dbReference>
<dbReference type="PROSITE" id="PS50279">
    <property type="entry name" value="BPTI_KUNITZ_2"/>
    <property type="match status" value="1"/>
</dbReference>
<evidence type="ECO:0000256" key="4">
    <source>
        <dbReference type="SAM" id="SignalP"/>
    </source>
</evidence>
<reference evidence="6 7" key="1">
    <citation type="journal article" date="2018" name="Gigascience">
        <title>Genomes of trombidid mites reveal novel predicted allergens and laterally-transferred genes associated with secondary metabolism.</title>
        <authorList>
            <person name="Dong X."/>
            <person name="Chaisiri K."/>
            <person name="Xia D."/>
            <person name="Armstrong S.D."/>
            <person name="Fang Y."/>
            <person name="Donnelly M.J."/>
            <person name="Kadowaki T."/>
            <person name="McGarry J.W."/>
            <person name="Darby A.C."/>
            <person name="Makepeace B.L."/>
        </authorList>
    </citation>
    <scope>NUCLEOTIDE SEQUENCE [LARGE SCALE GENOMIC DNA]</scope>
    <source>
        <strain evidence="6">UoL-UT</strain>
    </source>
</reference>
<dbReference type="GO" id="GO:0005615">
    <property type="term" value="C:extracellular space"/>
    <property type="evidence" value="ECO:0007669"/>
    <property type="project" value="TreeGrafter"/>
</dbReference>
<dbReference type="PANTHER" id="PTHR10083:SF374">
    <property type="entry name" value="BPTI_KUNITZ INHIBITOR DOMAIN-CONTAINING PROTEIN"/>
    <property type="match status" value="1"/>
</dbReference>
<dbReference type="Proteomes" id="UP000288716">
    <property type="component" value="Unassembled WGS sequence"/>
</dbReference>
<evidence type="ECO:0000256" key="1">
    <source>
        <dbReference type="ARBA" id="ARBA00022690"/>
    </source>
</evidence>
<dbReference type="EMBL" id="NCKV01000086">
    <property type="protein sequence ID" value="RWS31697.1"/>
    <property type="molecule type" value="Genomic_DNA"/>
</dbReference>
<dbReference type="GO" id="GO:0004867">
    <property type="term" value="F:serine-type endopeptidase inhibitor activity"/>
    <property type="evidence" value="ECO:0007669"/>
    <property type="project" value="UniProtKB-KW"/>
</dbReference>
<dbReference type="SMART" id="SM00131">
    <property type="entry name" value="KU"/>
    <property type="match status" value="1"/>
</dbReference>
<dbReference type="AlphaFoldDB" id="A0A443SW10"/>
<accession>A0A443SW10</accession>
<feature type="signal peptide" evidence="4">
    <location>
        <begin position="1"/>
        <end position="17"/>
    </location>
</feature>
<comment type="caution">
    <text evidence="6">The sequence shown here is derived from an EMBL/GenBank/DDBJ whole genome shotgun (WGS) entry which is preliminary data.</text>
</comment>
<evidence type="ECO:0000313" key="7">
    <source>
        <dbReference type="Proteomes" id="UP000288716"/>
    </source>
</evidence>
<evidence type="ECO:0000313" key="6">
    <source>
        <dbReference type="EMBL" id="RWS31697.1"/>
    </source>
</evidence>
<evidence type="ECO:0000259" key="5">
    <source>
        <dbReference type="PROSITE" id="PS50279"/>
    </source>
</evidence>
<feature type="domain" description="BPTI/Kunitz inhibitor" evidence="5">
    <location>
        <begin position="36"/>
        <end position="86"/>
    </location>
</feature>
<dbReference type="VEuPathDB" id="VectorBase:LDEU000343"/>
<evidence type="ECO:0000256" key="2">
    <source>
        <dbReference type="ARBA" id="ARBA00022900"/>
    </source>
</evidence>
<dbReference type="InterPro" id="IPR002223">
    <property type="entry name" value="Kunitz_BPTI"/>
</dbReference>
<gene>
    <name evidence="6" type="ORF">B4U80_13589</name>
</gene>
<feature type="chain" id="PRO_5019117351" evidence="4">
    <location>
        <begin position="18"/>
        <end position="92"/>
    </location>
</feature>
<name>A0A443SW10_9ACAR</name>
<protein>
    <submittedName>
        <fullName evidence="6">KappaPI-actitoxin-Ael3a-like isoform X1</fullName>
    </submittedName>
</protein>
<dbReference type="OrthoDB" id="4473401at2759"/>